<feature type="region of interest" description="Disordered" evidence="1">
    <location>
        <begin position="93"/>
        <end position="119"/>
    </location>
</feature>
<name>Q1MS99_LAWIP</name>
<keyword evidence="2" id="KW-1133">Transmembrane helix</keyword>
<sequence>MKIYNEPTWYDGIKKENELIEKEKPLEDISSYWEFCNIELGIVARVIVGIFTLGLSEAVFKCMRMYKAKKSEIYGPPIVKGVSWYENGKKKRVWDDNQSHSEEAQSQPQRNRSRRNRQLGSRAPNRYGLMYRNGMPTRFWV</sequence>
<evidence type="ECO:0000313" key="4">
    <source>
        <dbReference type="Proteomes" id="UP000002430"/>
    </source>
</evidence>
<dbReference type="KEGG" id="lip:LI0070"/>
<protein>
    <submittedName>
        <fullName evidence="3">NA</fullName>
    </submittedName>
</protein>
<keyword evidence="2" id="KW-0472">Membrane</keyword>
<dbReference type="RefSeq" id="WP_011526153.1">
    <property type="nucleotide sequence ID" value="NC_008011.1"/>
</dbReference>
<proteinExistence type="predicted"/>
<evidence type="ECO:0000256" key="1">
    <source>
        <dbReference type="SAM" id="MobiDB-lite"/>
    </source>
</evidence>
<accession>Q1MS99</accession>
<dbReference type="AlphaFoldDB" id="Q1MS99"/>
<dbReference type="Proteomes" id="UP000002430">
    <property type="component" value="Chromosome"/>
</dbReference>
<dbReference type="HOGENOM" id="CLU_1822924_0_0_7"/>
<keyword evidence="4" id="KW-1185">Reference proteome</keyword>
<keyword evidence="2" id="KW-0812">Transmembrane</keyword>
<organism evidence="3 4">
    <name type="scientific">Lawsonia intracellularis (strain PHE/MN1-00)</name>
    <dbReference type="NCBI Taxonomy" id="363253"/>
    <lineage>
        <taxon>Bacteria</taxon>
        <taxon>Pseudomonadati</taxon>
        <taxon>Thermodesulfobacteriota</taxon>
        <taxon>Desulfovibrionia</taxon>
        <taxon>Desulfovibrionales</taxon>
        <taxon>Desulfovibrionaceae</taxon>
        <taxon>Lawsonia</taxon>
    </lineage>
</organism>
<dbReference type="STRING" id="363253.LI0070"/>
<feature type="transmembrane region" description="Helical" evidence="2">
    <location>
        <begin position="42"/>
        <end position="60"/>
    </location>
</feature>
<gene>
    <name evidence="3" type="ordered locus">LI0070</name>
</gene>
<dbReference type="EMBL" id="AM180252">
    <property type="protein sequence ID" value="CAJ54126.1"/>
    <property type="molecule type" value="Genomic_DNA"/>
</dbReference>
<feature type="compositionally biased region" description="Basic and acidic residues" evidence="1">
    <location>
        <begin position="93"/>
        <end position="103"/>
    </location>
</feature>
<evidence type="ECO:0000313" key="3">
    <source>
        <dbReference type="EMBL" id="CAJ54126.1"/>
    </source>
</evidence>
<reference evidence="3 4" key="1">
    <citation type="submission" date="2005-11" db="EMBL/GenBank/DDBJ databases">
        <title>The complete genome sequence of Lawsonia intracellularis: the causative agent of proliferative enteropathy.</title>
        <authorList>
            <person name="Kaur K."/>
            <person name="Zhang Q."/>
            <person name="Beckler D."/>
            <person name="Munir S."/>
            <person name="Li L."/>
            <person name="Kinsley K."/>
            <person name="Herron L."/>
            <person name="Peterson A."/>
            <person name="May B."/>
            <person name="Singh S."/>
            <person name="Gebhart C."/>
            <person name="Kapur V."/>
        </authorList>
    </citation>
    <scope>NUCLEOTIDE SEQUENCE [LARGE SCALE GENOMIC DNA]</scope>
    <source>
        <strain evidence="3 4">PHE/MN1-00</strain>
    </source>
</reference>
<evidence type="ECO:0000256" key="2">
    <source>
        <dbReference type="SAM" id="Phobius"/>
    </source>
</evidence>